<keyword evidence="1" id="KW-0808">Transferase</keyword>
<gene>
    <name evidence="8" type="ORF">Tci_371404</name>
</gene>
<dbReference type="GO" id="GO:0003676">
    <property type="term" value="F:nucleic acid binding"/>
    <property type="evidence" value="ECO:0007669"/>
    <property type="project" value="InterPro"/>
</dbReference>
<proteinExistence type="predicted"/>
<dbReference type="GO" id="GO:0015074">
    <property type="term" value="P:DNA integration"/>
    <property type="evidence" value="ECO:0007669"/>
    <property type="project" value="InterPro"/>
</dbReference>
<accession>A0A699HKN7</accession>
<dbReference type="SUPFAM" id="SSF56672">
    <property type="entry name" value="DNA/RNA polymerases"/>
    <property type="match status" value="1"/>
</dbReference>
<keyword evidence="3" id="KW-0540">Nuclease</keyword>
<evidence type="ECO:0000256" key="4">
    <source>
        <dbReference type="ARBA" id="ARBA00022759"/>
    </source>
</evidence>
<keyword evidence="2" id="KW-0548">Nucleotidyltransferase</keyword>
<dbReference type="CDD" id="cd09274">
    <property type="entry name" value="RNase_HI_RT_Ty3"/>
    <property type="match status" value="1"/>
</dbReference>
<dbReference type="PROSITE" id="PS50994">
    <property type="entry name" value="INTEGRASE"/>
    <property type="match status" value="1"/>
</dbReference>
<dbReference type="InterPro" id="IPR043502">
    <property type="entry name" value="DNA/RNA_pol_sf"/>
</dbReference>
<evidence type="ECO:0000256" key="5">
    <source>
        <dbReference type="ARBA" id="ARBA00022801"/>
    </source>
</evidence>
<dbReference type="InterPro" id="IPR036397">
    <property type="entry name" value="RNaseH_sf"/>
</dbReference>
<evidence type="ECO:0000259" key="7">
    <source>
        <dbReference type="PROSITE" id="PS50994"/>
    </source>
</evidence>
<dbReference type="AlphaFoldDB" id="A0A699HKN7"/>
<evidence type="ECO:0000256" key="6">
    <source>
        <dbReference type="ARBA" id="ARBA00022918"/>
    </source>
</evidence>
<dbReference type="EMBL" id="BKCJ010144188">
    <property type="protein sequence ID" value="GEX99429.1"/>
    <property type="molecule type" value="Genomic_DNA"/>
</dbReference>
<evidence type="ECO:0000256" key="1">
    <source>
        <dbReference type="ARBA" id="ARBA00022679"/>
    </source>
</evidence>
<dbReference type="PANTHER" id="PTHR37984">
    <property type="entry name" value="PROTEIN CBG26694"/>
    <property type="match status" value="1"/>
</dbReference>
<feature type="domain" description="Integrase catalytic" evidence="7">
    <location>
        <begin position="442"/>
        <end position="526"/>
    </location>
</feature>
<sequence>MSVWGVDNHVMAYIVIYRTIPLNDIISQISLSIVITTSPLVLPSEDLEVSLIMGNEELNNIPEKESNEFIMSSVKDHVPFPSESEDTSGSDSECILPLCDDLSPINIFKEKSVTFSNPLFNSNDDFTSSDNESLSDEDVPKESVKIYLNPLFEIDDEYISSDINPIFDEVLKIIESKDSYDSNLDEPDLLVTPLFDVNKDECFDPRGDVDKINDFEDGGSPLSQFQLIHYASKTMIDAQAHYTTTEKELLAVVYAFEKFQPYLVLSKSIMYTDHSSLKYLFNKQDSKPRFLRWVLLLQEFDITGCDKKGAENLAADHLSRLKNPHQSVLDKKEINETFPLETLNMVSFRGDSSTLWFADFANYHAGNFVVKGMSSHQKNKFFKDMKHYFWDDPFLFKFCADQVIRRCVHGQKAVKILKACHNGPTGGYHGLNYTAKKVFDSGLYWPTIYRDAHDFVKSYDTCQRNEYILVAVDYFSKWVDAKALPTNDARVVRKFLKSLFPRFGTPRAIISDRSTHFCNDQFAKVMLKILERTVGENRASWSDKLDDALWAFCTTFKTPIGCTPYKLVYRKACHLPIELEHKAYWALKYCNYDLLTAEKTKRLHDSKIKDRVFNVGDRVLLFNSRLKIFSSKLKTRWSGPFTITQVFLYGTVELSQIDGPNFKVNGHRLKHYFGEAIPKMVISDL</sequence>
<evidence type="ECO:0000313" key="8">
    <source>
        <dbReference type="EMBL" id="GEX99429.1"/>
    </source>
</evidence>
<evidence type="ECO:0000256" key="2">
    <source>
        <dbReference type="ARBA" id="ARBA00022695"/>
    </source>
</evidence>
<dbReference type="GO" id="GO:0004519">
    <property type="term" value="F:endonuclease activity"/>
    <property type="evidence" value="ECO:0007669"/>
    <property type="project" value="UniProtKB-KW"/>
</dbReference>
<dbReference type="InterPro" id="IPR012337">
    <property type="entry name" value="RNaseH-like_sf"/>
</dbReference>
<dbReference type="InterPro" id="IPR050951">
    <property type="entry name" value="Retrovirus_Pol_polyprotein"/>
</dbReference>
<dbReference type="Gene3D" id="3.30.420.10">
    <property type="entry name" value="Ribonuclease H-like superfamily/Ribonuclease H"/>
    <property type="match status" value="2"/>
</dbReference>
<comment type="caution">
    <text evidence="8">The sequence shown here is derived from an EMBL/GenBank/DDBJ whole genome shotgun (WGS) entry which is preliminary data.</text>
</comment>
<organism evidence="8">
    <name type="scientific">Tanacetum cinerariifolium</name>
    <name type="common">Dalmatian daisy</name>
    <name type="synonym">Chrysanthemum cinerariifolium</name>
    <dbReference type="NCBI Taxonomy" id="118510"/>
    <lineage>
        <taxon>Eukaryota</taxon>
        <taxon>Viridiplantae</taxon>
        <taxon>Streptophyta</taxon>
        <taxon>Embryophyta</taxon>
        <taxon>Tracheophyta</taxon>
        <taxon>Spermatophyta</taxon>
        <taxon>Magnoliopsida</taxon>
        <taxon>eudicotyledons</taxon>
        <taxon>Gunneridae</taxon>
        <taxon>Pentapetalae</taxon>
        <taxon>asterids</taxon>
        <taxon>campanulids</taxon>
        <taxon>Asterales</taxon>
        <taxon>Asteraceae</taxon>
        <taxon>Asteroideae</taxon>
        <taxon>Anthemideae</taxon>
        <taxon>Anthemidinae</taxon>
        <taxon>Tanacetum</taxon>
    </lineage>
</organism>
<dbReference type="GO" id="GO:0016787">
    <property type="term" value="F:hydrolase activity"/>
    <property type="evidence" value="ECO:0007669"/>
    <property type="project" value="UniProtKB-KW"/>
</dbReference>
<dbReference type="InterPro" id="IPR001584">
    <property type="entry name" value="Integrase_cat-core"/>
</dbReference>
<dbReference type="PANTHER" id="PTHR37984:SF5">
    <property type="entry name" value="PROTEIN NYNRIN-LIKE"/>
    <property type="match status" value="1"/>
</dbReference>
<dbReference type="Pfam" id="PF00665">
    <property type="entry name" value="rve"/>
    <property type="match status" value="1"/>
</dbReference>
<dbReference type="GO" id="GO:0003964">
    <property type="term" value="F:RNA-directed DNA polymerase activity"/>
    <property type="evidence" value="ECO:0007669"/>
    <property type="project" value="UniProtKB-KW"/>
</dbReference>
<keyword evidence="5" id="KW-0378">Hydrolase</keyword>
<protein>
    <submittedName>
        <fullName evidence="8">Reverse transcriptase domain-containing protein</fullName>
    </submittedName>
</protein>
<dbReference type="Pfam" id="PF17917">
    <property type="entry name" value="RT_RNaseH"/>
    <property type="match status" value="1"/>
</dbReference>
<evidence type="ECO:0000256" key="3">
    <source>
        <dbReference type="ARBA" id="ARBA00022722"/>
    </source>
</evidence>
<keyword evidence="6 8" id="KW-0695">RNA-directed DNA polymerase</keyword>
<name>A0A699HKN7_TANCI</name>
<dbReference type="SUPFAM" id="SSF53098">
    <property type="entry name" value="Ribonuclease H-like"/>
    <property type="match status" value="1"/>
</dbReference>
<reference evidence="8" key="1">
    <citation type="journal article" date="2019" name="Sci. Rep.">
        <title>Draft genome of Tanacetum cinerariifolium, the natural source of mosquito coil.</title>
        <authorList>
            <person name="Yamashiro T."/>
            <person name="Shiraishi A."/>
            <person name="Satake H."/>
            <person name="Nakayama K."/>
        </authorList>
    </citation>
    <scope>NUCLEOTIDE SEQUENCE</scope>
</reference>
<keyword evidence="4" id="KW-0255">Endonuclease</keyword>
<dbReference type="InterPro" id="IPR041373">
    <property type="entry name" value="RT_RNaseH"/>
</dbReference>